<comment type="similarity">
    <text evidence="2">Belongs to the cyclin family. Cyclin E subfamily.</text>
</comment>
<dbReference type="PANTHER" id="PTHR10177">
    <property type="entry name" value="CYCLINS"/>
    <property type="match status" value="1"/>
</dbReference>
<dbReference type="InterPro" id="IPR036915">
    <property type="entry name" value="Cyclin-like_sf"/>
</dbReference>
<dbReference type="FunFam" id="1.10.472.10:FF:000024">
    <property type="entry name" value="G1/S-specific cyclin-E1"/>
    <property type="match status" value="1"/>
</dbReference>
<evidence type="ECO:0000256" key="2">
    <source>
        <dbReference type="ARBA" id="ARBA00007143"/>
    </source>
</evidence>
<dbReference type="PROSITE" id="PS00292">
    <property type="entry name" value="CYCLINS"/>
    <property type="match status" value="1"/>
</dbReference>
<comment type="caution">
    <text evidence="11">The sequence shown here is derived from an EMBL/GenBank/DDBJ whole genome shotgun (WGS) entry which is preliminary data.</text>
</comment>
<accession>A0A9Q1CCD0</accession>
<evidence type="ECO:0000313" key="12">
    <source>
        <dbReference type="Proteomes" id="UP001152320"/>
    </source>
</evidence>
<evidence type="ECO:0000259" key="10">
    <source>
        <dbReference type="SMART" id="SM01332"/>
    </source>
</evidence>
<dbReference type="InterPro" id="IPR039361">
    <property type="entry name" value="Cyclin"/>
</dbReference>
<keyword evidence="3" id="KW-0597">Phosphoprotein</keyword>
<dbReference type="InterPro" id="IPR013763">
    <property type="entry name" value="Cyclin-like_dom"/>
</dbReference>
<evidence type="ECO:0000256" key="5">
    <source>
        <dbReference type="ARBA" id="ARBA00023127"/>
    </source>
</evidence>
<keyword evidence="4" id="KW-0132">Cell division</keyword>
<dbReference type="Pfam" id="PF02984">
    <property type="entry name" value="Cyclin_C"/>
    <property type="match status" value="1"/>
</dbReference>
<dbReference type="SUPFAM" id="SSF47954">
    <property type="entry name" value="Cyclin-like"/>
    <property type="match status" value="2"/>
</dbReference>
<keyword evidence="12" id="KW-1185">Reference proteome</keyword>
<dbReference type="InterPro" id="IPR048258">
    <property type="entry name" value="Cyclins_cyclin-box"/>
</dbReference>
<sequence>MYIGRINVVLFILSQQNLWIPVSENSGFNRSALIPTPESEPASPIGQPVDSFSSFRFSNLFPCPLRDRKSPLPKLNWADSNELWKNMLKKEVHYARVSNCLEKHPALDAKMRSILLDWLIEVCEVYHLHRETFFLAQDYVDRYLAETSNVPKMQLQLIGITALFIASKLEEIYPPKLGDFSYVTDGACTDENILDQEILMLKALKWALSPVTVNTWLNVYMQLGQTEEIVQEGSNFLIPKYSPQEFIQITQLLDLCILDEGSWQFSYSTIAATALHHMSSNNLALEVTGLKWDDIAMCVQWMEPFALTIKDLDRVVELRKFRRVMPEDCHNIQTHADNLQLLVSESYWIHHCFRSLMSKIITL</sequence>
<dbReference type="Pfam" id="PF00134">
    <property type="entry name" value="Cyclin_N"/>
    <property type="match status" value="1"/>
</dbReference>
<reference evidence="11" key="1">
    <citation type="submission" date="2021-10" db="EMBL/GenBank/DDBJ databases">
        <title>Tropical sea cucumber genome reveals ecological adaptation and Cuvierian tubules defense mechanism.</title>
        <authorList>
            <person name="Chen T."/>
        </authorList>
    </citation>
    <scope>NUCLEOTIDE SEQUENCE</scope>
    <source>
        <strain evidence="11">Nanhai2018</strain>
        <tissue evidence="11">Muscle</tissue>
    </source>
</reference>
<dbReference type="EMBL" id="JAIZAY010000005">
    <property type="protein sequence ID" value="KAJ8041974.1"/>
    <property type="molecule type" value="Genomic_DNA"/>
</dbReference>
<protein>
    <submittedName>
        <fullName evidence="11">G1/S-specific cyclin-E</fullName>
    </submittedName>
</protein>
<proteinExistence type="inferred from homology"/>
<gene>
    <name evidence="11" type="ORF">HOLleu_12926</name>
</gene>
<evidence type="ECO:0000256" key="6">
    <source>
        <dbReference type="ARBA" id="ARBA00023242"/>
    </source>
</evidence>
<feature type="domain" description="Cyclin C-terminal" evidence="10">
    <location>
        <begin position="211"/>
        <end position="338"/>
    </location>
</feature>
<evidence type="ECO:0000256" key="8">
    <source>
        <dbReference type="RuleBase" id="RU000383"/>
    </source>
</evidence>
<dbReference type="SMART" id="SM00385">
    <property type="entry name" value="CYCLIN"/>
    <property type="match status" value="1"/>
</dbReference>
<comment type="subcellular location">
    <subcellularLocation>
        <location evidence="1">Nucleus</location>
    </subcellularLocation>
</comment>
<evidence type="ECO:0000313" key="11">
    <source>
        <dbReference type="EMBL" id="KAJ8041974.1"/>
    </source>
</evidence>
<dbReference type="GO" id="GO:0005634">
    <property type="term" value="C:nucleus"/>
    <property type="evidence" value="ECO:0007669"/>
    <property type="project" value="UniProtKB-SubCell"/>
</dbReference>
<dbReference type="OrthoDB" id="5590282at2759"/>
<dbReference type="AlphaFoldDB" id="A0A9Q1CCD0"/>
<dbReference type="SMART" id="SM01332">
    <property type="entry name" value="Cyclin_C"/>
    <property type="match status" value="1"/>
</dbReference>
<dbReference type="GO" id="GO:0051301">
    <property type="term" value="P:cell division"/>
    <property type="evidence" value="ECO:0007669"/>
    <property type="project" value="UniProtKB-KW"/>
</dbReference>
<name>A0A9Q1CCD0_HOLLE</name>
<evidence type="ECO:0000256" key="7">
    <source>
        <dbReference type="ARBA" id="ARBA00023306"/>
    </source>
</evidence>
<dbReference type="CDD" id="cd20520">
    <property type="entry name" value="CYCLIN_CCNE_rpt2"/>
    <property type="match status" value="1"/>
</dbReference>
<dbReference type="CDD" id="cd20519">
    <property type="entry name" value="CYCLIN_CCNE_rpt1"/>
    <property type="match status" value="1"/>
</dbReference>
<evidence type="ECO:0000256" key="1">
    <source>
        <dbReference type="ARBA" id="ARBA00004123"/>
    </source>
</evidence>
<keyword evidence="6" id="KW-0539">Nucleus</keyword>
<evidence type="ECO:0000256" key="3">
    <source>
        <dbReference type="ARBA" id="ARBA00022553"/>
    </source>
</evidence>
<organism evidence="11 12">
    <name type="scientific">Holothuria leucospilota</name>
    <name type="common">Black long sea cucumber</name>
    <name type="synonym">Mertensiothuria leucospilota</name>
    <dbReference type="NCBI Taxonomy" id="206669"/>
    <lineage>
        <taxon>Eukaryota</taxon>
        <taxon>Metazoa</taxon>
        <taxon>Echinodermata</taxon>
        <taxon>Eleutherozoa</taxon>
        <taxon>Echinozoa</taxon>
        <taxon>Holothuroidea</taxon>
        <taxon>Aspidochirotacea</taxon>
        <taxon>Aspidochirotida</taxon>
        <taxon>Holothuriidae</taxon>
        <taxon>Holothuria</taxon>
    </lineage>
</organism>
<keyword evidence="5 8" id="KW-0195">Cyclin</keyword>
<dbReference type="Gene3D" id="1.10.472.10">
    <property type="entry name" value="Cyclin-like"/>
    <property type="match status" value="2"/>
</dbReference>
<evidence type="ECO:0000259" key="9">
    <source>
        <dbReference type="SMART" id="SM00385"/>
    </source>
</evidence>
<dbReference type="Proteomes" id="UP001152320">
    <property type="component" value="Chromosome 5"/>
</dbReference>
<dbReference type="InterPro" id="IPR004367">
    <property type="entry name" value="Cyclin_C-dom"/>
</dbReference>
<dbReference type="InterPro" id="IPR006671">
    <property type="entry name" value="Cyclin_N"/>
</dbReference>
<keyword evidence="7" id="KW-0131">Cell cycle</keyword>
<evidence type="ECO:0000256" key="4">
    <source>
        <dbReference type="ARBA" id="ARBA00022618"/>
    </source>
</evidence>
<feature type="domain" description="Cyclin-like" evidence="9">
    <location>
        <begin position="117"/>
        <end position="202"/>
    </location>
</feature>